<dbReference type="Pfam" id="PF08818">
    <property type="entry name" value="DUF1801"/>
    <property type="match status" value="1"/>
</dbReference>
<sequence length="135" mass="15620">MTNKSETIGNQQVVDYMNNLEHPFKKEIEEVRKIILGTDNQLTEHIKWNAPSYCYNNEDRVTFNLHGKGYFRLIFHCGAKARDTIAKEPLFDDITGLLEWATGDRAILKFTDMNDVNAKKEKLEILISKWIEATG</sequence>
<proteinExistence type="predicted"/>
<dbReference type="InterPro" id="IPR014922">
    <property type="entry name" value="YdhG-like"/>
</dbReference>
<name>A0ABV1L0W5_9BACL</name>
<gene>
    <name evidence="2" type="ORF">QJS35_26825</name>
</gene>
<dbReference type="Proteomes" id="UP001493487">
    <property type="component" value="Unassembled WGS sequence"/>
</dbReference>
<organism evidence="2 3">
    <name type="scientific">Cohnella silvisoli</name>
    <dbReference type="NCBI Taxonomy" id="2873699"/>
    <lineage>
        <taxon>Bacteria</taxon>
        <taxon>Bacillati</taxon>
        <taxon>Bacillota</taxon>
        <taxon>Bacilli</taxon>
        <taxon>Bacillales</taxon>
        <taxon>Paenibacillaceae</taxon>
        <taxon>Cohnella</taxon>
    </lineage>
</organism>
<accession>A0ABV1L0W5</accession>
<dbReference type="Gene3D" id="3.90.1150.200">
    <property type="match status" value="1"/>
</dbReference>
<protein>
    <submittedName>
        <fullName evidence="2">DUF1801 domain-containing protein</fullName>
    </submittedName>
</protein>
<keyword evidence="3" id="KW-1185">Reference proteome</keyword>
<evidence type="ECO:0000313" key="3">
    <source>
        <dbReference type="Proteomes" id="UP001493487"/>
    </source>
</evidence>
<dbReference type="RefSeq" id="WP_232189015.1">
    <property type="nucleotide sequence ID" value="NZ_JAIOAP010000017.1"/>
</dbReference>
<evidence type="ECO:0000313" key="2">
    <source>
        <dbReference type="EMBL" id="MEQ4485999.1"/>
    </source>
</evidence>
<reference evidence="2 3" key="1">
    <citation type="journal article" date="2023" name="Genome Announc.">
        <title>Pan-Genome Analyses of the Genus Cohnella and Proposal of the Novel Species Cohnella silvisoli sp. nov., Isolated from Forest Soil.</title>
        <authorList>
            <person name="Wang C."/>
            <person name="Mao L."/>
            <person name="Bao G."/>
            <person name="Zhu H."/>
        </authorList>
    </citation>
    <scope>NUCLEOTIDE SEQUENCE [LARGE SCALE GENOMIC DNA]</scope>
    <source>
        <strain evidence="2 3">NL03-T5-1</strain>
    </source>
</reference>
<comment type="caution">
    <text evidence="2">The sequence shown here is derived from an EMBL/GenBank/DDBJ whole genome shotgun (WGS) entry which is preliminary data.</text>
</comment>
<dbReference type="EMBL" id="JASKHM010000018">
    <property type="protein sequence ID" value="MEQ4485999.1"/>
    <property type="molecule type" value="Genomic_DNA"/>
</dbReference>
<evidence type="ECO:0000259" key="1">
    <source>
        <dbReference type="Pfam" id="PF08818"/>
    </source>
</evidence>
<dbReference type="SUPFAM" id="SSF159888">
    <property type="entry name" value="YdhG-like"/>
    <property type="match status" value="1"/>
</dbReference>
<feature type="domain" description="YdhG-like" evidence="1">
    <location>
        <begin position="25"/>
        <end position="131"/>
    </location>
</feature>